<reference evidence="1 2" key="1">
    <citation type="submission" date="2015-11" db="EMBL/GenBank/DDBJ databases">
        <title>Exploring the genomic traits of fungus-feeding bacterial genus Collimonas.</title>
        <authorList>
            <person name="Song C."/>
            <person name="Schmidt R."/>
            <person name="de Jager V."/>
            <person name="Krzyzanowska D."/>
            <person name="Jongedijk E."/>
            <person name="Cankar K."/>
            <person name="Beekwilder J."/>
            <person name="van Veen A."/>
            <person name="de Boer W."/>
            <person name="van Veen J.A."/>
            <person name="Garbeva P."/>
        </authorList>
    </citation>
    <scope>NUCLEOTIDE SEQUENCE [LARGE SCALE GENOMIC DNA]</scope>
    <source>
        <strain evidence="1 2">Ter6</strain>
    </source>
</reference>
<name>A0A127PGC6_9BURK</name>
<sequence length="377" mass="41965">MTRSGQNQPLEGTSNLVLHWQFPRGKMLQLFFARSDYMRSLLPVLIANALSKIRLAAFFLSMLSVLCFSTAHAQLLKYNNEAELFGAAAVSPDSGFQVLQKLIGLCLTYSPSLQSFGEQELKKWVSRHRSYLEENAASRQELIEMLNSPSMTAETKKNIKNMLEVYGPKMIDSQFETIRISIKGISSQEGQASLCSDYIQSIADGKFDLRKNDPSLSAYLDQRISKRGKKIATSSPTVDSHQVSADRLIVGRWRHISLLRTLDGKTVAPQATDGKSIVEFFPNGTWTLATSKNHSAGKYRWLDADHVEQTVLESGLAMQIGVVTIQQVRVSAEDLEIIAVHTKAEMDKLMPAAKPGVRRPNEVVVTSVFSREMNSGH</sequence>
<dbReference type="Proteomes" id="UP000072421">
    <property type="component" value="Chromosome"/>
</dbReference>
<proteinExistence type="predicted"/>
<dbReference type="AlphaFoldDB" id="A0A127PGC6"/>
<dbReference type="EMBL" id="CP013232">
    <property type="protein sequence ID" value="AMO96848.1"/>
    <property type="molecule type" value="Genomic_DNA"/>
</dbReference>
<dbReference type="RefSeq" id="WP_150118820.1">
    <property type="nucleotide sequence ID" value="NZ_CP013232.1"/>
</dbReference>
<evidence type="ECO:0000313" key="1">
    <source>
        <dbReference type="EMBL" id="AMO96848.1"/>
    </source>
</evidence>
<gene>
    <name evidence="1" type="ORF">CFter6_4247</name>
</gene>
<accession>A0A127PGC6</accession>
<organism evidence="1">
    <name type="scientific">Collimonas fungivorans</name>
    <dbReference type="NCBI Taxonomy" id="158899"/>
    <lineage>
        <taxon>Bacteria</taxon>
        <taxon>Pseudomonadati</taxon>
        <taxon>Pseudomonadota</taxon>
        <taxon>Betaproteobacteria</taxon>
        <taxon>Burkholderiales</taxon>
        <taxon>Oxalobacteraceae</taxon>
        <taxon>Collimonas</taxon>
    </lineage>
</organism>
<dbReference type="PATRIC" id="fig|158899.10.peg.4209"/>
<evidence type="ECO:0000313" key="2">
    <source>
        <dbReference type="Proteomes" id="UP000072421"/>
    </source>
</evidence>
<protein>
    <submittedName>
        <fullName evidence="1">Uncharacterized protein</fullName>
    </submittedName>
</protein>
<dbReference type="OrthoDB" id="9156450at2"/>